<gene>
    <name evidence="3" type="primary">yafQ_2</name>
    <name evidence="3" type="ORF">ERS852429_01867</name>
    <name evidence="5" type="ORF">FSA05_17900</name>
    <name evidence="4" type="ORF">LI194_03205</name>
</gene>
<keyword evidence="3" id="KW-0378">Hydrolase</keyword>
<accession>A0A174TT42</accession>
<evidence type="ECO:0000313" key="5">
    <source>
        <dbReference type="EMBL" id="TWV59668.1"/>
    </source>
</evidence>
<dbReference type="AlphaFoldDB" id="A0A174TT42"/>
<dbReference type="InterPro" id="IPR007712">
    <property type="entry name" value="RelE/ParE_toxin"/>
</dbReference>
<dbReference type="GO" id="GO:0004521">
    <property type="term" value="F:RNA endonuclease activity"/>
    <property type="evidence" value="ECO:0007669"/>
    <property type="project" value="TreeGrafter"/>
</dbReference>
<dbReference type="InterPro" id="IPR035093">
    <property type="entry name" value="RelE/ParE_toxin_dom_sf"/>
</dbReference>
<evidence type="ECO:0000313" key="4">
    <source>
        <dbReference type="EMBL" id="MCB6516801.1"/>
    </source>
</evidence>
<proteinExistence type="predicted"/>
<dbReference type="EMBL" id="JAJCNI010000002">
    <property type="protein sequence ID" value="MCB6516801.1"/>
    <property type="molecule type" value="Genomic_DNA"/>
</dbReference>
<feature type="active site" description="Proton donor" evidence="2">
    <location>
        <position position="87"/>
    </location>
</feature>
<evidence type="ECO:0000313" key="7">
    <source>
        <dbReference type="Proteomes" id="UP000315827"/>
    </source>
</evidence>
<dbReference type="EMBL" id="CYXP01000004">
    <property type="protein sequence ID" value="CUN08945.1"/>
    <property type="molecule type" value="Genomic_DNA"/>
</dbReference>
<dbReference type="EC" id="3.1.-.-" evidence="3"/>
<dbReference type="GO" id="GO:0006402">
    <property type="term" value="P:mRNA catabolic process"/>
    <property type="evidence" value="ECO:0007669"/>
    <property type="project" value="TreeGrafter"/>
</dbReference>
<reference evidence="4" key="3">
    <citation type="submission" date="2021-10" db="EMBL/GenBank/DDBJ databases">
        <title>Collection of gut derived symbiotic bacterial strains cultured from healthy donors.</title>
        <authorList>
            <person name="Lin H."/>
            <person name="Littmann E."/>
            <person name="Kohout C."/>
            <person name="Pamer E.G."/>
        </authorList>
    </citation>
    <scope>NUCLEOTIDE SEQUENCE</scope>
    <source>
        <strain evidence="4">DFI.2.94</strain>
    </source>
</reference>
<dbReference type="Gene3D" id="3.30.2310.20">
    <property type="entry name" value="RelE-like"/>
    <property type="match status" value="1"/>
</dbReference>
<protein>
    <submittedName>
        <fullName evidence="4">Type II toxin-antitoxin system YafQ family toxin</fullName>
    </submittedName>
    <submittedName>
        <fullName evidence="3">mRNA interferase YafQ</fullName>
        <ecNumber evidence="3">3.1.-.-</ecNumber>
    </submittedName>
</protein>
<evidence type="ECO:0000256" key="1">
    <source>
        <dbReference type="ARBA" id="ARBA00022649"/>
    </source>
</evidence>
<dbReference type="Proteomes" id="UP000315827">
    <property type="component" value="Unassembled WGS sequence"/>
</dbReference>
<organism evidence="3 6">
    <name type="scientific">Parabacteroides distasonis</name>
    <dbReference type="NCBI Taxonomy" id="823"/>
    <lineage>
        <taxon>Bacteria</taxon>
        <taxon>Pseudomonadati</taxon>
        <taxon>Bacteroidota</taxon>
        <taxon>Bacteroidia</taxon>
        <taxon>Bacteroidales</taxon>
        <taxon>Tannerellaceae</taxon>
        <taxon>Parabacteroides</taxon>
    </lineage>
</organism>
<evidence type="ECO:0000313" key="3">
    <source>
        <dbReference type="EMBL" id="CUN08945.1"/>
    </source>
</evidence>
<reference evidence="3 6" key="1">
    <citation type="submission" date="2015-09" db="EMBL/GenBank/DDBJ databases">
        <authorList>
            <consortium name="Pathogen Informatics"/>
        </authorList>
    </citation>
    <scope>NUCLEOTIDE SEQUENCE [LARGE SCALE GENOMIC DNA]</scope>
    <source>
        <strain evidence="3 6">2789STDY5608872</strain>
    </source>
</reference>
<dbReference type="Proteomes" id="UP000095591">
    <property type="component" value="Unassembled WGS sequence"/>
</dbReference>
<dbReference type="GO" id="GO:0006415">
    <property type="term" value="P:translational termination"/>
    <property type="evidence" value="ECO:0007669"/>
    <property type="project" value="TreeGrafter"/>
</dbReference>
<name>A0A174TT42_PARDI</name>
<reference evidence="5 7" key="2">
    <citation type="submission" date="2019-07" db="EMBL/GenBank/DDBJ databases">
        <title>Genome sequencing of Parabacteroides distasonis iSURF_7.</title>
        <authorList>
            <person name="Degefu H.N."/>
            <person name="Ruoff K.L."/>
            <person name="Price C.E."/>
            <person name="Valls R.A."/>
            <person name="O'Toole G.A."/>
        </authorList>
    </citation>
    <scope>NUCLEOTIDE SEQUENCE [LARGE SCALE GENOMIC DNA]</scope>
    <source>
        <strain evidence="5 7">CFPLTA003_1B</strain>
    </source>
</reference>
<dbReference type="Pfam" id="PF15738">
    <property type="entry name" value="YafQ_toxin"/>
    <property type="match status" value="1"/>
</dbReference>
<dbReference type="PIRSF" id="PIRSF006156">
    <property type="entry name" value="YafQ"/>
    <property type="match status" value="1"/>
</dbReference>
<dbReference type="SUPFAM" id="SSF143011">
    <property type="entry name" value="RelE-like"/>
    <property type="match status" value="1"/>
</dbReference>
<dbReference type="Proteomes" id="UP001198806">
    <property type="component" value="Unassembled WGS sequence"/>
</dbReference>
<dbReference type="GO" id="GO:0016787">
    <property type="term" value="F:hydrolase activity"/>
    <property type="evidence" value="ECO:0007669"/>
    <property type="project" value="UniProtKB-KW"/>
</dbReference>
<dbReference type="EMBL" id="VOHW01000013">
    <property type="protein sequence ID" value="TWV59668.1"/>
    <property type="molecule type" value="Genomic_DNA"/>
</dbReference>
<dbReference type="InterPro" id="IPR004386">
    <property type="entry name" value="Toxin_YafQ-like"/>
</dbReference>
<dbReference type="RefSeq" id="WP_044545263.1">
    <property type="nucleotide sequence ID" value="NZ_AP019729.1"/>
</dbReference>
<dbReference type="NCBIfam" id="TIGR02385">
    <property type="entry name" value="RelE_StbE"/>
    <property type="match status" value="1"/>
</dbReference>
<evidence type="ECO:0000313" key="6">
    <source>
        <dbReference type="Proteomes" id="UP000095591"/>
    </source>
</evidence>
<dbReference type="PANTHER" id="PTHR40588">
    <property type="entry name" value="MRNA INTERFERASE TOXIN YAFQ"/>
    <property type="match status" value="1"/>
</dbReference>
<sequence length="91" mass="10701">MKYSINYTKKFKKNLRLCQKRGYDMNLFEQVSNLLETTGSLPSQYHPHKLSGKYAGLWECHIQGDWLLIWSQDDTELILLFTDTGTHSDLF</sequence>
<keyword evidence="1" id="KW-1277">Toxin-antitoxin system</keyword>
<dbReference type="PANTHER" id="PTHR40588:SF1">
    <property type="entry name" value="MRNA INTERFERASE TOXIN YAFQ"/>
    <property type="match status" value="1"/>
</dbReference>
<evidence type="ECO:0000256" key="2">
    <source>
        <dbReference type="PIRSR" id="PIRSR006156-1"/>
    </source>
</evidence>